<feature type="domain" description="Aminotransferase class I/classII large" evidence="7">
    <location>
        <begin position="40"/>
        <end position="395"/>
    </location>
</feature>
<comment type="similarity">
    <text evidence="2">Belongs to the class-I pyridoxal-phosphate-dependent aminotransferase family.</text>
</comment>
<dbReference type="InterPro" id="IPR050596">
    <property type="entry name" value="AspAT/PAT-like"/>
</dbReference>
<proteinExistence type="inferred from homology"/>
<dbReference type="PANTHER" id="PTHR46383:SF1">
    <property type="entry name" value="ASPARTATE AMINOTRANSFERASE"/>
    <property type="match status" value="1"/>
</dbReference>
<dbReference type="AlphaFoldDB" id="A0AAD2HWB2"/>
<keyword evidence="5" id="KW-0663">Pyridoxal phosphate</keyword>
<dbReference type="Pfam" id="PF00155">
    <property type="entry name" value="Aminotran_1_2"/>
    <property type="match status" value="1"/>
</dbReference>
<evidence type="ECO:0000313" key="8">
    <source>
        <dbReference type="EMBL" id="CAK5282496.1"/>
    </source>
</evidence>
<dbReference type="PANTHER" id="PTHR46383">
    <property type="entry name" value="ASPARTATE AMINOTRANSFERASE"/>
    <property type="match status" value="1"/>
</dbReference>
<sequence length="402" mass="43335">MSDEQAFAFKLSRGLSSTASPPIPLAYQWGMQYDGTHGPKLDMSQGVPGDPPQPRLQSALATASSSVSSFGYGTAGGNAALRNAMAAQMRGIYGAGEQGLTADHLSMVAGCNMAFVAVIMALADAGDQVILPTPWYFNHQMTLSMLNITPVPLKTRPERGFAPSVEDCEKLITGKTRAIVLVTPNNPTGAIYPPALISSFYALAQKHDLALVLDETYRDFLLPTTPPHNLFAQPDWGRNLIHIYSFSKSYCIPGHRLGLVAASPAFHMTGLHTILDSLQICAPVPPQLALGPILADLRPGVLAMAESLARRRQVFVDNLPEGWTVGSIGGYFAFVRHPFEGMGSVEVCRRLATEIGVVLLPGAFFQDLDAEEDRWIRFSVANCGEEGIIAVCERLALARQLL</sequence>
<accession>A0AAD2HWB2</accession>
<dbReference type="InterPro" id="IPR015421">
    <property type="entry name" value="PyrdxlP-dep_Trfase_major"/>
</dbReference>
<keyword evidence="9" id="KW-1185">Reference proteome</keyword>
<dbReference type="InterPro" id="IPR004839">
    <property type="entry name" value="Aminotransferase_I/II_large"/>
</dbReference>
<dbReference type="EMBL" id="CAVNYO010000455">
    <property type="protein sequence ID" value="CAK5282496.1"/>
    <property type="molecule type" value="Genomic_DNA"/>
</dbReference>
<reference evidence="8" key="1">
    <citation type="submission" date="2023-11" db="EMBL/GenBank/DDBJ databases">
        <authorList>
            <person name="De Vega J J."/>
            <person name="De Vega J J."/>
        </authorList>
    </citation>
    <scope>NUCLEOTIDE SEQUENCE</scope>
</reference>
<feature type="region of interest" description="Disordered" evidence="6">
    <location>
        <begin position="38"/>
        <end position="57"/>
    </location>
</feature>
<evidence type="ECO:0000256" key="1">
    <source>
        <dbReference type="ARBA" id="ARBA00001933"/>
    </source>
</evidence>
<gene>
    <name evidence="8" type="ORF">MYCIT1_LOCUS34279</name>
</gene>
<dbReference type="InterPro" id="IPR015424">
    <property type="entry name" value="PyrdxlP-dep_Trfase"/>
</dbReference>
<evidence type="ECO:0000313" key="9">
    <source>
        <dbReference type="Proteomes" id="UP001295794"/>
    </source>
</evidence>
<dbReference type="SUPFAM" id="SSF53383">
    <property type="entry name" value="PLP-dependent transferases"/>
    <property type="match status" value="1"/>
</dbReference>
<evidence type="ECO:0000256" key="6">
    <source>
        <dbReference type="SAM" id="MobiDB-lite"/>
    </source>
</evidence>
<organism evidence="8 9">
    <name type="scientific">Mycena citricolor</name>
    <dbReference type="NCBI Taxonomy" id="2018698"/>
    <lineage>
        <taxon>Eukaryota</taxon>
        <taxon>Fungi</taxon>
        <taxon>Dikarya</taxon>
        <taxon>Basidiomycota</taxon>
        <taxon>Agaricomycotina</taxon>
        <taxon>Agaricomycetes</taxon>
        <taxon>Agaricomycetidae</taxon>
        <taxon>Agaricales</taxon>
        <taxon>Marasmiineae</taxon>
        <taxon>Mycenaceae</taxon>
        <taxon>Mycena</taxon>
    </lineage>
</organism>
<evidence type="ECO:0000256" key="5">
    <source>
        <dbReference type="ARBA" id="ARBA00022898"/>
    </source>
</evidence>
<dbReference type="NCBIfam" id="NF005732">
    <property type="entry name" value="PRK07550.1"/>
    <property type="match status" value="1"/>
</dbReference>
<keyword evidence="4" id="KW-0808">Transferase</keyword>
<evidence type="ECO:0000256" key="3">
    <source>
        <dbReference type="ARBA" id="ARBA00022576"/>
    </source>
</evidence>
<dbReference type="GO" id="GO:0006520">
    <property type="term" value="P:amino acid metabolic process"/>
    <property type="evidence" value="ECO:0007669"/>
    <property type="project" value="InterPro"/>
</dbReference>
<dbReference type="CDD" id="cd00609">
    <property type="entry name" value="AAT_like"/>
    <property type="match status" value="1"/>
</dbReference>
<comment type="caution">
    <text evidence="8">The sequence shown here is derived from an EMBL/GenBank/DDBJ whole genome shotgun (WGS) entry which is preliminary data.</text>
</comment>
<comment type="cofactor">
    <cofactor evidence="1">
        <name>pyridoxal 5'-phosphate</name>
        <dbReference type="ChEBI" id="CHEBI:597326"/>
    </cofactor>
</comment>
<dbReference type="Proteomes" id="UP001295794">
    <property type="component" value="Unassembled WGS sequence"/>
</dbReference>
<dbReference type="Gene3D" id="3.40.640.10">
    <property type="entry name" value="Type I PLP-dependent aspartate aminotransferase-like (Major domain)"/>
    <property type="match status" value="1"/>
</dbReference>
<evidence type="ECO:0000256" key="4">
    <source>
        <dbReference type="ARBA" id="ARBA00022679"/>
    </source>
</evidence>
<evidence type="ECO:0000259" key="7">
    <source>
        <dbReference type="Pfam" id="PF00155"/>
    </source>
</evidence>
<evidence type="ECO:0000256" key="2">
    <source>
        <dbReference type="ARBA" id="ARBA00007441"/>
    </source>
</evidence>
<dbReference type="GO" id="GO:0030170">
    <property type="term" value="F:pyridoxal phosphate binding"/>
    <property type="evidence" value="ECO:0007669"/>
    <property type="project" value="InterPro"/>
</dbReference>
<keyword evidence="3" id="KW-0032">Aminotransferase</keyword>
<name>A0AAD2HWB2_9AGAR</name>
<protein>
    <recommendedName>
        <fullName evidence="7">Aminotransferase class I/classII large domain-containing protein</fullName>
    </recommendedName>
</protein>
<dbReference type="GO" id="GO:0008483">
    <property type="term" value="F:transaminase activity"/>
    <property type="evidence" value="ECO:0007669"/>
    <property type="project" value="UniProtKB-KW"/>
</dbReference>